<reference evidence="3" key="1">
    <citation type="journal article" date="2020" name="mSystems">
        <title>Genome- and Community-Level Interaction Insights into Carbon Utilization and Element Cycling Functions of Hydrothermarchaeota in Hydrothermal Sediment.</title>
        <authorList>
            <person name="Zhou Z."/>
            <person name="Liu Y."/>
            <person name="Xu W."/>
            <person name="Pan J."/>
            <person name="Luo Z.H."/>
            <person name="Li M."/>
        </authorList>
    </citation>
    <scope>NUCLEOTIDE SEQUENCE [LARGE SCALE GENOMIC DNA]</scope>
    <source>
        <strain evidence="3">SpSt-468</strain>
    </source>
</reference>
<comment type="similarity">
    <text evidence="1 2">Belongs to the UPF0179 family.</text>
</comment>
<organism evidence="3">
    <name type="scientific">Candidatus Methanomethylicus mesodigestus</name>
    <dbReference type="NCBI Taxonomy" id="1867258"/>
    <lineage>
        <taxon>Archaea</taxon>
        <taxon>Thermoproteota</taxon>
        <taxon>Methanosuratincolia</taxon>
        <taxon>Candidatus Methanomethylicales</taxon>
        <taxon>Candidatus Methanomethylicaceae</taxon>
        <taxon>Candidatus Methanomethylicus</taxon>
    </lineage>
</organism>
<evidence type="ECO:0000256" key="2">
    <source>
        <dbReference type="HAMAP-Rule" id="MF_00498"/>
    </source>
</evidence>
<proteinExistence type="inferred from homology"/>
<accession>A0A7C3IKK4</accession>
<dbReference type="HAMAP" id="MF_00498">
    <property type="entry name" value="UPF0179"/>
    <property type="match status" value="1"/>
</dbReference>
<dbReference type="Pfam" id="PF03684">
    <property type="entry name" value="UPF0179"/>
    <property type="match status" value="1"/>
</dbReference>
<name>A0A7C3IKK4_9CREN</name>
<gene>
    <name evidence="3" type="ORF">ENS19_00630</name>
</gene>
<dbReference type="PANTHER" id="PTHR40699">
    <property type="entry name" value="UPF0179 PROTEIN MJ1627"/>
    <property type="match status" value="1"/>
</dbReference>
<comment type="caution">
    <text evidence="3">The sequence shown here is derived from an EMBL/GenBank/DDBJ whole genome shotgun (WGS) entry which is preliminary data.</text>
</comment>
<dbReference type="AlphaFoldDB" id="A0A7C3IKK4"/>
<protein>
    <recommendedName>
        <fullName evidence="2">UPF0179 protein ENS19_00630</fullName>
    </recommendedName>
</protein>
<evidence type="ECO:0000313" key="3">
    <source>
        <dbReference type="EMBL" id="HFK19771.1"/>
    </source>
</evidence>
<evidence type="ECO:0000256" key="1">
    <source>
        <dbReference type="ARBA" id="ARBA00010824"/>
    </source>
</evidence>
<sequence length="168" mass="18063">MVLPRDGAKGSAVKGNGGRKEIVTLVGAGQSTPGARFIASKPPDVCTSCKLFAACMAKLIPGRAYEVTEVRDKEHFCPLYEGMVKVAKVIEAPVDVLVKPQHAMEGAIITIEIEKCEKRCPLERECMPEWAAGSQKARVKVVSLLEDVSDLAVCGKKFRKAKALIVGP</sequence>
<dbReference type="PANTHER" id="PTHR40699:SF1">
    <property type="entry name" value="UPF0179 PROTEIN MJ1627"/>
    <property type="match status" value="1"/>
</dbReference>
<dbReference type="EMBL" id="DSTX01000001">
    <property type="protein sequence ID" value="HFK19771.1"/>
    <property type="molecule type" value="Genomic_DNA"/>
</dbReference>
<dbReference type="InterPro" id="IPR005369">
    <property type="entry name" value="UPF0179"/>
</dbReference>